<keyword evidence="1" id="KW-0479">Metal-binding</keyword>
<dbReference type="GO" id="GO:0046872">
    <property type="term" value="F:metal ion binding"/>
    <property type="evidence" value="ECO:0007669"/>
    <property type="project" value="UniProtKB-KW"/>
</dbReference>
<dbReference type="GO" id="GO:0016829">
    <property type="term" value="F:lyase activity"/>
    <property type="evidence" value="ECO:0007669"/>
    <property type="project" value="UniProtKB-KW"/>
</dbReference>
<evidence type="ECO:0000256" key="1">
    <source>
        <dbReference type="ARBA" id="ARBA00022723"/>
    </source>
</evidence>
<dbReference type="InterPro" id="IPR005000">
    <property type="entry name" value="Aldolase/citrate-lyase_domain"/>
</dbReference>
<dbReference type="Pfam" id="PF03328">
    <property type="entry name" value="HpcH_HpaI"/>
    <property type="match status" value="1"/>
</dbReference>
<sequence>MDSNLNFMLEELKSDYGLLSLKAGTEWEDMNYAEINHLHSLGQGELPILVKIAGPEAKTDLRHLRAIGVNGILGPMIESEYALEKFVVTTKGAYEGSGITPLLAINIETIQGYQQLDVLLASPYFQDIDTVVIGRLDLSLSMRISDVDNPEVVQITQDVARRVRQAGKHVSIGGFVNPGSAGSLQDADVDRLSTIHTMFDLAKVKDPGTSIWKAIEFEIAYYQSLLTVHPERNAFYRERIDVSQAKLDKAAELMIPPKAVGAAR</sequence>
<dbReference type="InterPro" id="IPR040442">
    <property type="entry name" value="Pyrv_kinase-like_dom_sf"/>
</dbReference>
<keyword evidence="3" id="KW-0456">Lyase</keyword>
<evidence type="ECO:0000259" key="2">
    <source>
        <dbReference type="Pfam" id="PF03328"/>
    </source>
</evidence>
<reference evidence="3" key="1">
    <citation type="submission" date="2020-01" db="EMBL/GenBank/DDBJ databases">
        <authorList>
            <person name="Meier V. D."/>
            <person name="Meier V D."/>
        </authorList>
    </citation>
    <scope>NUCLEOTIDE SEQUENCE</scope>
    <source>
        <strain evidence="3">HLG_WM_MAG_07</strain>
    </source>
</reference>
<organism evidence="3">
    <name type="scientific">uncultured Thiotrichaceae bacterium</name>
    <dbReference type="NCBI Taxonomy" id="298394"/>
    <lineage>
        <taxon>Bacteria</taxon>
        <taxon>Pseudomonadati</taxon>
        <taxon>Pseudomonadota</taxon>
        <taxon>Gammaproteobacteria</taxon>
        <taxon>Thiotrichales</taxon>
        <taxon>Thiotrichaceae</taxon>
        <taxon>environmental samples</taxon>
    </lineage>
</organism>
<dbReference type="InterPro" id="IPR015813">
    <property type="entry name" value="Pyrv/PenolPyrv_kinase-like_dom"/>
</dbReference>
<dbReference type="AlphaFoldDB" id="A0A6S6S9A6"/>
<dbReference type="SUPFAM" id="SSF51621">
    <property type="entry name" value="Phosphoenolpyruvate/pyruvate domain"/>
    <property type="match status" value="1"/>
</dbReference>
<proteinExistence type="predicted"/>
<name>A0A6S6S9A6_9GAMM</name>
<dbReference type="EMBL" id="CACVAY010000021">
    <property type="protein sequence ID" value="CAA6804353.1"/>
    <property type="molecule type" value="Genomic_DNA"/>
</dbReference>
<accession>A0A6S6S9A6</accession>
<feature type="domain" description="HpcH/HpaI aldolase/citrate lyase" evidence="2">
    <location>
        <begin position="57"/>
        <end position="167"/>
    </location>
</feature>
<dbReference type="Gene3D" id="3.20.20.60">
    <property type="entry name" value="Phosphoenolpyruvate-binding domains"/>
    <property type="match status" value="1"/>
</dbReference>
<evidence type="ECO:0000313" key="3">
    <source>
        <dbReference type="EMBL" id="CAA6804353.1"/>
    </source>
</evidence>
<protein>
    <submittedName>
        <fullName evidence="3">HpcH/HpaI aldolase/citrate lyase domain protein</fullName>
    </submittedName>
</protein>
<gene>
    <name evidence="3" type="ORF">HELGO_WM11600</name>
</gene>